<evidence type="ECO:0000313" key="1">
    <source>
        <dbReference type="EMBL" id="TXE13410.1"/>
    </source>
</evidence>
<organism evidence="1 2">
    <name type="scientific">Algoriphagus aquimarinus</name>
    <dbReference type="NCBI Taxonomy" id="237018"/>
    <lineage>
        <taxon>Bacteria</taxon>
        <taxon>Pseudomonadati</taxon>
        <taxon>Bacteroidota</taxon>
        <taxon>Cytophagia</taxon>
        <taxon>Cytophagales</taxon>
        <taxon>Cyclobacteriaceae</taxon>
        <taxon>Algoriphagus</taxon>
    </lineage>
</organism>
<proteinExistence type="predicted"/>
<dbReference type="RefSeq" id="WP_146915492.1">
    <property type="nucleotide sequence ID" value="NZ_VORW01000002.1"/>
</dbReference>
<gene>
    <name evidence="1" type="ORF">ESV85_05400</name>
</gene>
<dbReference type="Proteomes" id="UP000321935">
    <property type="component" value="Unassembled WGS sequence"/>
</dbReference>
<dbReference type="OrthoDB" id="1007159at2"/>
<protein>
    <recommendedName>
        <fullName evidence="3">Arylsulfotransferase (ASST)</fullName>
    </recommendedName>
</protein>
<dbReference type="EMBL" id="VORW01000002">
    <property type="protein sequence ID" value="TXE13410.1"/>
    <property type="molecule type" value="Genomic_DNA"/>
</dbReference>
<dbReference type="AlphaFoldDB" id="A0A5C7AXB9"/>
<dbReference type="Gene3D" id="2.130.10.10">
    <property type="entry name" value="YVTN repeat-like/Quinoprotein amine dehydrogenase"/>
    <property type="match status" value="1"/>
</dbReference>
<dbReference type="InterPro" id="IPR015943">
    <property type="entry name" value="WD40/YVTN_repeat-like_dom_sf"/>
</dbReference>
<accession>A0A5C7AXB9</accession>
<evidence type="ECO:0008006" key="3">
    <source>
        <dbReference type="Google" id="ProtNLM"/>
    </source>
</evidence>
<dbReference type="SUPFAM" id="SSF50998">
    <property type="entry name" value="Quinoprotein alcohol dehydrogenase-like"/>
    <property type="match status" value="1"/>
</dbReference>
<comment type="caution">
    <text evidence="1">The sequence shown here is derived from an EMBL/GenBank/DDBJ whole genome shotgun (WGS) entry which is preliminary data.</text>
</comment>
<sequence length="334" mass="37952">MISRSLITKIFVICIVQITAVESFVLAQQATDSEVASKIDLSRHDFLYAGEAKVQDMYIVKDGKVVWEHKGPRVEEYLGEISDAVMMTNGNILFAHQYGITLINQKDETLWNYKAPANTEIHTAQPIGKKHIIYVQNGNPAKVNVMNIETNKIVHSFIVPVKNPDNTHGHFRHARLTKNGTYLLAHMDLGKVAEYDFDGNEVWSINAPGVWSAEPLKNGNVLLCGSDRWIREVNKNKEVVWDFKLDDHPQYKMTSPQIATRLDNGNTIINTWFSQWGDKLDLKNPPIQVIEVTPRKEVVWVLQSWEDPYLGPSTTIQVLGDKRISEHAHFGNIK</sequence>
<reference evidence="1 2" key="1">
    <citation type="submission" date="2019-08" db="EMBL/GenBank/DDBJ databases">
        <title>Genomes sequence of Algoriphagus aquimarinus ACAM450.</title>
        <authorList>
            <person name="Bowman J.P."/>
        </authorList>
    </citation>
    <scope>NUCLEOTIDE SEQUENCE [LARGE SCALE GENOMIC DNA]</scope>
    <source>
        <strain evidence="1 2">ACAM 450</strain>
    </source>
</reference>
<name>A0A5C7AXB9_9BACT</name>
<dbReference type="InterPro" id="IPR011047">
    <property type="entry name" value="Quinoprotein_ADH-like_sf"/>
</dbReference>
<evidence type="ECO:0000313" key="2">
    <source>
        <dbReference type="Proteomes" id="UP000321935"/>
    </source>
</evidence>